<proteinExistence type="predicted"/>
<reference evidence="1" key="2">
    <citation type="submission" date="2022-09" db="EMBL/GenBank/DDBJ databases">
        <title>Biosynthetic gene clusters of Dactylosporangioum fulvum.</title>
        <authorList>
            <person name="Caradec T."/>
        </authorList>
    </citation>
    <scope>NUCLEOTIDE SEQUENCE</scope>
    <source>
        <strain evidence="1">NRRL B-16292</strain>
    </source>
</reference>
<evidence type="ECO:0000313" key="2">
    <source>
        <dbReference type="Proteomes" id="UP001059617"/>
    </source>
</evidence>
<accession>A0ABY5VWR7</accession>
<reference evidence="1" key="1">
    <citation type="submission" date="2021-04" db="EMBL/GenBank/DDBJ databases">
        <authorList>
            <person name="Hartkoorn R.C."/>
            <person name="Beaudoing E."/>
            <person name="Hot D."/>
        </authorList>
    </citation>
    <scope>NUCLEOTIDE SEQUENCE</scope>
    <source>
        <strain evidence="1">NRRL B-16292</strain>
    </source>
</reference>
<dbReference type="EMBL" id="CP073720">
    <property type="protein sequence ID" value="UWP81561.1"/>
    <property type="molecule type" value="Genomic_DNA"/>
</dbReference>
<evidence type="ECO:0000313" key="1">
    <source>
        <dbReference type="EMBL" id="UWP81561.1"/>
    </source>
</evidence>
<organism evidence="1 2">
    <name type="scientific">Dactylosporangium fulvum</name>
    <dbReference type="NCBI Taxonomy" id="53359"/>
    <lineage>
        <taxon>Bacteria</taxon>
        <taxon>Bacillati</taxon>
        <taxon>Actinomycetota</taxon>
        <taxon>Actinomycetes</taxon>
        <taxon>Micromonosporales</taxon>
        <taxon>Micromonosporaceae</taxon>
        <taxon>Dactylosporangium</taxon>
    </lineage>
</organism>
<sequence>MPQTLPILLLGQALANRSLISSTGRIIGMSAGRRGRRGRPAVLFVAAAVGFRPSSAPCPRCAPPRCTPGRVARGAHVRAAPLAAVRGEQRAVRAGFRYLATQPVMLAVALGGTVGARLALRGERRAARSSWRAASGCWPAAPVRSTSRPAERPYGRI</sequence>
<keyword evidence="2" id="KW-1185">Reference proteome</keyword>
<protein>
    <submittedName>
        <fullName evidence="1">Uncharacterized protein</fullName>
    </submittedName>
</protein>
<dbReference type="Proteomes" id="UP001059617">
    <property type="component" value="Chromosome"/>
</dbReference>
<dbReference type="RefSeq" id="WP_259859326.1">
    <property type="nucleotide sequence ID" value="NZ_BAAAST010000034.1"/>
</dbReference>
<gene>
    <name evidence="1" type="ORF">Dfulv_41650</name>
</gene>
<name>A0ABY5VWR7_9ACTN</name>